<reference evidence="3" key="1">
    <citation type="submission" date="2011-07" db="EMBL/GenBank/DDBJ databases">
        <authorList>
            <consortium name="Caenorhabditis brenneri Sequencing and Analysis Consortium"/>
            <person name="Wilson R.K."/>
        </authorList>
    </citation>
    <scope>NUCLEOTIDE SEQUENCE [LARGE SCALE GENOMIC DNA]</scope>
    <source>
        <strain evidence="3">PB2801</strain>
    </source>
</reference>
<accession>G0MJV5</accession>
<dbReference type="Proteomes" id="UP000008068">
    <property type="component" value="Unassembled WGS sequence"/>
</dbReference>
<keyword evidence="3" id="KW-1185">Reference proteome</keyword>
<dbReference type="eggNOG" id="ENOG502R89M">
    <property type="taxonomic scope" value="Eukaryota"/>
</dbReference>
<dbReference type="AlphaFoldDB" id="G0MJV5"/>
<organism evidence="3">
    <name type="scientific">Caenorhabditis brenneri</name>
    <name type="common">Nematode worm</name>
    <dbReference type="NCBI Taxonomy" id="135651"/>
    <lineage>
        <taxon>Eukaryota</taxon>
        <taxon>Metazoa</taxon>
        <taxon>Ecdysozoa</taxon>
        <taxon>Nematoda</taxon>
        <taxon>Chromadorea</taxon>
        <taxon>Rhabditida</taxon>
        <taxon>Rhabditina</taxon>
        <taxon>Rhabditomorpha</taxon>
        <taxon>Rhabditoidea</taxon>
        <taxon>Rhabditidae</taxon>
        <taxon>Peloderinae</taxon>
        <taxon>Caenorhabditis</taxon>
    </lineage>
</organism>
<name>G0MJV5_CAEBE</name>
<dbReference type="EMBL" id="GL379798">
    <property type="protein sequence ID" value="EGT33682.1"/>
    <property type="molecule type" value="Genomic_DNA"/>
</dbReference>
<gene>
    <name evidence="2" type="primary">Cbn-grl-11</name>
    <name evidence="2" type="ORF">CAEBREN_15170</name>
</gene>
<dbReference type="STRING" id="135651.G0MJV5"/>
<dbReference type="InterPro" id="IPR007284">
    <property type="entry name" value="Ground-like_dom"/>
</dbReference>
<feature type="domain" description="Ground-like" evidence="1">
    <location>
        <begin position="67"/>
        <end position="153"/>
    </location>
</feature>
<sequence length="156" mass="18113">MTNFSYYFIVFLGLRITVEIRGEEEKRTIEGSTNSTNRFRDYIDPHIPSLIQNPNIRTKPISRPRKDEDCSDEVLRKVMNEVSILFLKRNHLTTFQHISDEGMTESKRAIHAAARRDFEGTWSVICAPCAFSYLAHAQDYCIHSRHGITCLLYRDG</sequence>
<dbReference type="InParanoid" id="G0MJV5"/>
<evidence type="ECO:0000313" key="2">
    <source>
        <dbReference type="EMBL" id="EGT33682.1"/>
    </source>
</evidence>
<proteinExistence type="predicted"/>
<protein>
    <submittedName>
        <fullName evidence="2">CBN-GRL-11 protein</fullName>
    </submittedName>
</protein>
<dbReference type="Pfam" id="PF04155">
    <property type="entry name" value="Ground-like"/>
    <property type="match status" value="1"/>
</dbReference>
<dbReference type="OrthoDB" id="5775991at2759"/>
<dbReference type="OMA" id="RDFEGTW"/>
<evidence type="ECO:0000259" key="1">
    <source>
        <dbReference type="Pfam" id="PF04155"/>
    </source>
</evidence>
<evidence type="ECO:0000313" key="3">
    <source>
        <dbReference type="Proteomes" id="UP000008068"/>
    </source>
</evidence>
<dbReference type="HOGENOM" id="CLU_141209_0_0_1"/>
<dbReference type="FunCoup" id="G0MJV5">
    <property type="interactions" value="164"/>
</dbReference>